<evidence type="ECO:0000313" key="2">
    <source>
        <dbReference type="EMBL" id="TGZ51482.1"/>
    </source>
</evidence>
<dbReference type="Proteomes" id="UP000310200">
    <property type="component" value="Unassembled WGS sequence"/>
</dbReference>
<dbReference type="EMBL" id="QBLH01001647">
    <property type="protein sequence ID" value="TGZ51482.1"/>
    <property type="molecule type" value="Genomic_DNA"/>
</dbReference>
<keyword evidence="3" id="KW-1185">Reference proteome</keyword>
<feature type="non-terminal residue" evidence="2">
    <location>
        <position position="222"/>
    </location>
</feature>
<name>A0A4S2KNX8_9HYME</name>
<feature type="compositionally biased region" description="Acidic residues" evidence="1">
    <location>
        <begin position="13"/>
        <end position="23"/>
    </location>
</feature>
<gene>
    <name evidence="2" type="ORF">DBV15_02219</name>
</gene>
<sequence>MVVNRNSCGYTDDGNDDDDDDDDGSGGSGCLVLARGNRANGSTVRRACTIDFGYLCRDIAVQLILRVLACLITTALLNVQRRRHDFLSRRWRSQARRRCKPRNNKSLRRADNSILANWRHKEVQLPTKRALFFVLHLFLLLAEIRPGTPEIPPPMVCMQTPTARGRRTCSREKSSGSADGSQSDLFQARMVTPMQIALTRLKARYWHWVSSVSEPVGQSRCQ</sequence>
<feature type="region of interest" description="Disordered" evidence="1">
    <location>
        <begin position="1"/>
        <end position="23"/>
    </location>
</feature>
<protein>
    <submittedName>
        <fullName evidence="2">Uncharacterized protein</fullName>
    </submittedName>
</protein>
<proteinExistence type="predicted"/>
<organism evidence="2 3">
    <name type="scientific">Temnothorax longispinosus</name>
    <dbReference type="NCBI Taxonomy" id="300112"/>
    <lineage>
        <taxon>Eukaryota</taxon>
        <taxon>Metazoa</taxon>
        <taxon>Ecdysozoa</taxon>
        <taxon>Arthropoda</taxon>
        <taxon>Hexapoda</taxon>
        <taxon>Insecta</taxon>
        <taxon>Pterygota</taxon>
        <taxon>Neoptera</taxon>
        <taxon>Endopterygota</taxon>
        <taxon>Hymenoptera</taxon>
        <taxon>Apocrita</taxon>
        <taxon>Aculeata</taxon>
        <taxon>Formicoidea</taxon>
        <taxon>Formicidae</taxon>
        <taxon>Myrmicinae</taxon>
        <taxon>Temnothorax</taxon>
    </lineage>
</organism>
<reference evidence="2 3" key="1">
    <citation type="journal article" date="2019" name="Philos. Trans. R. Soc. Lond., B, Biol. Sci.">
        <title>Ant behaviour and brain gene expression of defending hosts depend on the ecological success of the intruding social parasite.</title>
        <authorList>
            <person name="Kaur R."/>
            <person name="Stoldt M."/>
            <person name="Jongepier E."/>
            <person name="Feldmeyer B."/>
            <person name="Menzel F."/>
            <person name="Bornberg-Bauer E."/>
            <person name="Foitzik S."/>
        </authorList>
    </citation>
    <scope>NUCLEOTIDE SEQUENCE [LARGE SCALE GENOMIC DNA]</scope>
    <source>
        <tissue evidence="2">Whole body</tissue>
    </source>
</reference>
<evidence type="ECO:0000256" key="1">
    <source>
        <dbReference type="SAM" id="MobiDB-lite"/>
    </source>
</evidence>
<evidence type="ECO:0000313" key="3">
    <source>
        <dbReference type="Proteomes" id="UP000310200"/>
    </source>
</evidence>
<accession>A0A4S2KNX8</accession>
<dbReference type="AlphaFoldDB" id="A0A4S2KNX8"/>
<comment type="caution">
    <text evidence="2">The sequence shown here is derived from an EMBL/GenBank/DDBJ whole genome shotgun (WGS) entry which is preliminary data.</text>
</comment>